<dbReference type="GO" id="GO:0004497">
    <property type="term" value="F:monooxygenase activity"/>
    <property type="evidence" value="ECO:0007669"/>
    <property type="project" value="InterPro"/>
</dbReference>
<dbReference type="STRING" id="701091.M2UFE8"/>
<evidence type="ECO:0000259" key="5">
    <source>
        <dbReference type="Pfam" id="PF01494"/>
    </source>
</evidence>
<comment type="similarity">
    <text evidence="1">Belongs to the paxM FAD-dependent monooxygenase family.</text>
</comment>
<evidence type="ECO:0000256" key="1">
    <source>
        <dbReference type="ARBA" id="ARBA00007992"/>
    </source>
</evidence>
<gene>
    <name evidence="6" type="ORF">COCHEDRAFT_1124438</name>
</gene>
<dbReference type="InterPro" id="IPR050562">
    <property type="entry name" value="FAD_mOase_fung"/>
</dbReference>
<feature type="domain" description="FAD-binding" evidence="5">
    <location>
        <begin position="6"/>
        <end position="345"/>
    </location>
</feature>
<dbReference type="Pfam" id="PF01494">
    <property type="entry name" value="FAD_binding_3"/>
    <property type="match status" value="1"/>
</dbReference>
<dbReference type="AlphaFoldDB" id="M2UFE8"/>
<evidence type="ECO:0000256" key="2">
    <source>
        <dbReference type="ARBA" id="ARBA00022630"/>
    </source>
</evidence>
<dbReference type="HOGENOM" id="CLU_009665_12_2_1"/>
<dbReference type="SUPFAM" id="SSF51905">
    <property type="entry name" value="FAD/NAD(P)-binding domain"/>
    <property type="match status" value="1"/>
</dbReference>
<dbReference type="GO" id="GO:0071949">
    <property type="term" value="F:FAD binding"/>
    <property type="evidence" value="ECO:0007669"/>
    <property type="project" value="InterPro"/>
</dbReference>
<dbReference type="InterPro" id="IPR036188">
    <property type="entry name" value="FAD/NAD-bd_sf"/>
</dbReference>
<keyword evidence="2" id="KW-0285">Flavoprotein</keyword>
<feature type="non-terminal residue" evidence="6">
    <location>
        <position position="459"/>
    </location>
</feature>
<keyword evidence="7" id="KW-1185">Reference proteome</keyword>
<keyword evidence="4" id="KW-0560">Oxidoreductase</keyword>
<protein>
    <recommendedName>
        <fullName evidence="5">FAD-binding domain-containing protein</fullName>
    </recommendedName>
</protein>
<dbReference type="OMA" id="KEHWIAT"/>
<evidence type="ECO:0000313" key="7">
    <source>
        <dbReference type="Proteomes" id="UP000016936"/>
    </source>
</evidence>
<sequence>MVQKKFKVIIVGGSVAGLTLANLLQNLGIDFIVLEAYNDVAPQLGASIGLYPHGLRILDQIGCYEDISRLASPFSNITARNEDGDTLFSFDIGKLITERHGYGVLFLSRQQLLRVLFKHIQNKSVVHTNQRVAKIEHTSRGVKVYAQSGSVFEGDIVVGADGVHSKVRSEMWRLGNEASPGRFPEKIWREMRTEYKCVFGISKSPGDVGATNVSFTHKKNRTIAVMAGHENRLFWFLFVRLDKPHYGTDIPRFEKAAALEYIREEARDMITPNLSLGEVFENSETWDATMVPHHAFEDWSWGRMFLLGDSAQKFHILTGQGGESAIESAAVFADNIAIMLRESKGNPNTDQISRAFANTHAVRFGRVKSLIGATIAIQRLFAWETPVYKLIDKYIIRHVDPHPVVNVLSKQMVAAHRSHLLPAPERPHEIPYDDELAISSHKRTISKAVAIIGYLGLVF</sequence>
<accession>M2UFE8</accession>
<dbReference type="PANTHER" id="PTHR47356">
    <property type="entry name" value="FAD-DEPENDENT MONOOXYGENASE ASQG-RELATED"/>
    <property type="match status" value="1"/>
</dbReference>
<dbReference type="EMBL" id="KB445569">
    <property type="protein sequence ID" value="EMD97214.1"/>
    <property type="molecule type" value="Genomic_DNA"/>
</dbReference>
<keyword evidence="3" id="KW-0274">FAD</keyword>
<evidence type="ECO:0000313" key="6">
    <source>
        <dbReference type="EMBL" id="EMD97214.1"/>
    </source>
</evidence>
<reference evidence="7" key="2">
    <citation type="journal article" date="2013" name="PLoS Genet.">
        <title>Comparative genome structure, secondary metabolite, and effector coding capacity across Cochliobolus pathogens.</title>
        <authorList>
            <person name="Condon B.J."/>
            <person name="Leng Y."/>
            <person name="Wu D."/>
            <person name="Bushley K.E."/>
            <person name="Ohm R.A."/>
            <person name="Otillar R."/>
            <person name="Martin J."/>
            <person name="Schackwitz W."/>
            <person name="Grimwood J."/>
            <person name="MohdZainudin N."/>
            <person name="Xue C."/>
            <person name="Wang R."/>
            <person name="Manning V.A."/>
            <person name="Dhillon B."/>
            <person name="Tu Z.J."/>
            <person name="Steffenson B.J."/>
            <person name="Salamov A."/>
            <person name="Sun H."/>
            <person name="Lowry S."/>
            <person name="LaButti K."/>
            <person name="Han J."/>
            <person name="Copeland A."/>
            <person name="Lindquist E."/>
            <person name="Barry K."/>
            <person name="Schmutz J."/>
            <person name="Baker S.E."/>
            <person name="Ciuffetti L.M."/>
            <person name="Grigoriev I.V."/>
            <person name="Zhong S."/>
            <person name="Turgeon B.G."/>
        </authorList>
    </citation>
    <scope>NUCLEOTIDE SEQUENCE [LARGE SCALE GENOMIC DNA]</scope>
    <source>
        <strain evidence="7">C5 / ATCC 48332 / race O</strain>
    </source>
</reference>
<dbReference type="PANTHER" id="PTHR47356:SF2">
    <property type="entry name" value="FAD-BINDING DOMAIN-CONTAINING PROTEIN-RELATED"/>
    <property type="match status" value="1"/>
</dbReference>
<dbReference type="Proteomes" id="UP000016936">
    <property type="component" value="Unassembled WGS sequence"/>
</dbReference>
<proteinExistence type="inferred from homology"/>
<dbReference type="Gene3D" id="3.50.50.60">
    <property type="entry name" value="FAD/NAD(P)-binding domain"/>
    <property type="match status" value="1"/>
</dbReference>
<dbReference type="eggNOG" id="KOG2614">
    <property type="taxonomic scope" value="Eukaryota"/>
</dbReference>
<dbReference type="OrthoDB" id="10029326at2759"/>
<evidence type="ECO:0000256" key="3">
    <source>
        <dbReference type="ARBA" id="ARBA00022827"/>
    </source>
</evidence>
<dbReference type="PRINTS" id="PR00420">
    <property type="entry name" value="RNGMNOXGNASE"/>
</dbReference>
<name>M2UFE8_COCH5</name>
<dbReference type="InterPro" id="IPR002938">
    <property type="entry name" value="FAD-bd"/>
</dbReference>
<organism evidence="6 7">
    <name type="scientific">Cochliobolus heterostrophus (strain C5 / ATCC 48332 / race O)</name>
    <name type="common">Southern corn leaf blight fungus</name>
    <name type="synonym">Bipolaris maydis</name>
    <dbReference type="NCBI Taxonomy" id="701091"/>
    <lineage>
        <taxon>Eukaryota</taxon>
        <taxon>Fungi</taxon>
        <taxon>Dikarya</taxon>
        <taxon>Ascomycota</taxon>
        <taxon>Pezizomycotina</taxon>
        <taxon>Dothideomycetes</taxon>
        <taxon>Pleosporomycetidae</taxon>
        <taxon>Pleosporales</taxon>
        <taxon>Pleosporineae</taxon>
        <taxon>Pleosporaceae</taxon>
        <taxon>Bipolaris</taxon>
    </lineage>
</organism>
<reference evidence="6 7" key="1">
    <citation type="journal article" date="2012" name="PLoS Pathog.">
        <title>Diverse lifestyles and strategies of plant pathogenesis encoded in the genomes of eighteen Dothideomycetes fungi.</title>
        <authorList>
            <person name="Ohm R.A."/>
            <person name="Feau N."/>
            <person name="Henrissat B."/>
            <person name="Schoch C.L."/>
            <person name="Horwitz B.A."/>
            <person name="Barry K.W."/>
            <person name="Condon B.J."/>
            <person name="Copeland A.C."/>
            <person name="Dhillon B."/>
            <person name="Glaser F."/>
            <person name="Hesse C.N."/>
            <person name="Kosti I."/>
            <person name="LaButti K."/>
            <person name="Lindquist E.A."/>
            <person name="Lucas S."/>
            <person name="Salamov A.A."/>
            <person name="Bradshaw R.E."/>
            <person name="Ciuffetti L."/>
            <person name="Hamelin R.C."/>
            <person name="Kema G.H.J."/>
            <person name="Lawrence C."/>
            <person name="Scott J.A."/>
            <person name="Spatafora J.W."/>
            <person name="Turgeon B.G."/>
            <person name="de Wit P.J.G.M."/>
            <person name="Zhong S."/>
            <person name="Goodwin S.B."/>
            <person name="Grigoriev I.V."/>
        </authorList>
    </citation>
    <scope>NUCLEOTIDE SEQUENCE [LARGE SCALE GENOMIC DNA]</scope>
    <source>
        <strain evidence="7">C5 / ATCC 48332 / race O</strain>
    </source>
</reference>
<evidence type="ECO:0000256" key="4">
    <source>
        <dbReference type="ARBA" id="ARBA00023002"/>
    </source>
</evidence>